<feature type="chain" id="PRO_5047144898" evidence="1">
    <location>
        <begin position="30"/>
        <end position="147"/>
    </location>
</feature>
<comment type="caution">
    <text evidence="2">The sequence shown here is derived from an EMBL/GenBank/DDBJ whole genome shotgun (WGS) entry which is preliminary data.</text>
</comment>
<evidence type="ECO:0000256" key="1">
    <source>
        <dbReference type="SAM" id="SignalP"/>
    </source>
</evidence>
<gene>
    <name evidence="2" type="ORF">ACFFQA_36520</name>
</gene>
<keyword evidence="3" id="KW-1185">Reference proteome</keyword>
<protein>
    <submittedName>
        <fullName evidence="2">Uncharacterized protein</fullName>
    </submittedName>
</protein>
<organism evidence="2 3">
    <name type="scientific">Allokutzneria oryzae</name>
    <dbReference type="NCBI Taxonomy" id="1378989"/>
    <lineage>
        <taxon>Bacteria</taxon>
        <taxon>Bacillati</taxon>
        <taxon>Actinomycetota</taxon>
        <taxon>Actinomycetes</taxon>
        <taxon>Pseudonocardiales</taxon>
        <taxon>Pseudonocardiaceae</taxon>
        <taxon>Allokutzneria</taxon>
    </lineage>
</organism>
<sequence>MNGSFLRHVSLSAALAAVLTTAVVTPALAETIDKFESKDGYGWGKVVWKPSQDATGPYRKWRFELTLHSDPKQGHGQTGVQWKVVYNNLPDTDWRFFVGPSYSRVHRGPVVMSVTSIPAPEGVRFRVCRKNSDDKLECGRETKLYKH</sequence>
<evidence type="ECO:0000313" key="2">
    <source>
        <dbReference type="EMBL" id="MFB9909472.1"/>
    </source>
</evidence>
<accession>A0ABV6A8F9</accession>
<evidence type="ECO:0000313" key="3">
    <source>
        <dbReference type="Proteomes" id="UP001589693"/>
    </source>
</evidence>
<name>A0ABV6A8F9_9PSEU</name>
<dbReference type="Proteomes" id="UP001589693">
    <property type="component" value="Unassembled WGS sequence"/>
</dbReference>
<feature type="signal peptide" evidence="1">
    <location>
        <begin position="1"/>
        <end position="29"/>
    </location>
</feature>
<dbReference type="RefSeq" id="WP_377862387.1">
    <property type="nucleotide sequence ID" value="NZ_JBHLZU010000036.1"/>
</dbReference>
<reference evidence="2 3" key="1">
    <citation type="submission" date="2024-09" db="EMBL/GenBank/DDBJ databases">
        <authorList>
            <person name="Sun Q."/>
            <person name="Mori K."/>
        </authorList>
    </citation>
    <scope>NUCLEOTIDE SEQUENCE [LARGE SCALE GENOMIC DNA]</scope>
    <source>
        <strain evidence="2 3">TBRC 7907</strain>
    </source>
</reference>
<proteinExistence type="predicted"/>
<dbReference type="EMBL" id="JBHLZU010000036">
    <property type="protein sequence ID" value="MFB9909472.1"/>
    <property type="molecule type" value="Genomic_DNA"/>
</dbReference>
<keyword evidence="1" id="KW-0732">Signal</keyword>